<organism evidence="5 6">
    <name type="scientific">Faecalitalea cylindroides</name>
    <dbReference type="NCBI Taxonomy" id="39483"/>
    <lineage>
        <taxon>Bacteria</taxon>
        <taxon>Bacillati</taxon>
        <taxon>Bacillota</taxon>
        <taxon>Erysipelotrichia</taxon>
        <taxon>Erysipelotrichales</taxon>
        <taxon>Erysipelotrichaceae</taxon>
        <taxon>Faecalitalea</taxon>
    </lineage>
</organism>
<dbReference type="Pfam" id="PF01230">
    <property type="entry name" value="HIT"/>
    <property type="match status" value="1"/>
</dbReference>
<dbReference type="CDD" id="cd01277">
    <property type="entry name" value="HINT_subgroup"/>
    <property type="match status" value="1"/>
</dbReference>
<evidence type="ECO:0000256" key="3">
    <source>
        <dbReference type="PROSITE-ProRule" id="PRU00464"/>
    </source>
</evidence>
<comment type="caution">
    <text evidence="5">The sequence shown here is derived from an EMBL/GenBank/DDBJ whole genome shotgun (WGS) entry which is preliminary data.</text>
</comment>
<dbReference type="Proteomes" id="UP000195447">
    <property type="component" value="Unassembled WGS sequence"/>
</dbReference>
<dbReference type="SUPFAM" id="SSF54197">
    <property type="entry name" value="HIT-like"/>
    <property type="match status" value="1"/>
</dbReference>
<feature type="active site" description="Tele-AMP-histidine intermediate" evidence="1">
    <location>
        <position position="97"/>
    </location>
</feature>
<dbReference type="GO" id="GO:0009117">
    <property type="term" value="P:nucleotide metabolic process"/>
    <property type="evidence" value="ECO:0007669"/>
    <property type="project" value="TreeGrafter"/>
</dbReference>
<dbReference type="InterPro" id="IPR036265">
    <property type="entry name" value="HIT-like_sf"/>
</dbReference>
<keyword evidence="6" id="KW-1185">Reference proteome</keyword>
<dbReference type="PANTHER" id="PTHR46648">
    <property type="entry name" value="HIT FAMILY PROTEIN 1"/>
    <property type="match status" value="1"/>
</dbReference>
<dbReference type="GO" id="GO:0003824">
    <property type="term" value="F:catalytic activity"/>
    <property type="evidence" value="ECO:0007669"/>
    <property type="project" value="InterPro"/>
</dbReference>
<dbReference type="Gene3D" id="3.30.428.10">
    <property type="entry name" value="HIT-like"/>
    <property type="match status" value="1"/>
</dbReference>
<dbReference type="EMBL" id="NFKM01000005">
    <property type="protein sequence ID" value="OUP61176.1"/>
    <property type="molecule type" value="Genomic_DNA"/>
</dbReference>
<sequence>MCVFCSIVKGDIPSNKLYEDDMVIAFFDINPTSYGHCLVVPKEHCDSFLDCPTKTLDHVFEVAQKLANVLEEKLGCDGINVLTNIHEAAGQSVNHFHVHLIPRYANKDHDSVTIEFGEIEKVDFEDLLTKVK</sequence>
<reference evidence="6" key="1">
    <citation type="submission" date="2017-04" db="EMBL/GenBank/DDBJ databases">
        <title>Function of individual gut microbiota members based on whole genome sequencing of pure cultures obtained from chicken caecum.</title>
        <authorList>
            <person name="Medvecky M."/>
            <person name="Cejkova D."/>
            <person name="Polansky O."/>
            <person name="Karasova D."/>
            <person name="Kubasova T."/>
            <person name="Cizek A."/>
            <person name="Rychlik I."/>
        </authorList>
    </citation>
    <scope>NUCLEOTIDE SEQUENCE [LARGE SCALE GENOMIC DNA]</scope>
    <source>
        <strain evidence="6">An178</strain>
    </source>
</reference>
<feature type="short sequence motif" description="Histidine triad motif" evidence="2 3">
    <location>
        <begin position="95"/>
        <end position="99"/>
    </location>
</feature>
<dbReference type="PROSITE" id="PS51084">
    <property type="entry name" value="HIT_2"/>
    <property type="match status" value="1"/>
</dbReference>
<accession>A0A1Y4LX36</accession>
<evidence type="ECO:0000313" key="6">
    <source>
        <dbReference type="Proteomes" id="UP000195447"/>
    </source>
</evidence>
<feature type="domain" description="HIT" evidence="4">
    <location>
        <begin position="3"/>
        <end position="111"/>
    </location>
</feature>
<dbReference type="InterPro" id="IPR039384">
    <property type="entry name" value="HINT"/>
</dbReference>
<gene>
    <name evidence="5" type="ORF">B5F14_03575</name>
</gene>
<proteinExistence type="predicted"/>
<dbReference type="RefSeq" id="WP_087158377.1">
    <property type="nucleotide sequence ID" value="NZ_NFKM01000005.1"/>
</dbReference>
<evidence type="ECO:0000256" key="1">
    <source>
        <dbReference type="PIRSR" id="PIRSR601310-1"/>
    </source>
</evidence>
<dbReference type="PANTHER" id="PTHR46648:SF1">
    <property type="entry name" value="ADENOSINE 5'-MONOPHOSPHORAMIDASE HNT1"/>
    <property type="match status" value="1"/>
</dbReference>
<name>A0A1Y4LX36_9FIRM</name>
<dbReference type="PROSITE" id="PS00892">
    <property type="entry name" value="HIT_1"/>
    <property type="match status" value="1"/>
</dbReference>
<dbReference type="InterPro" id="IPR019808">
    <property type="entry name" value="Histidine_triad_CS"/>
</dbReference>
<dbReference type="InterPro" id="IPR011146">
    <property type="entry name" value="HIT-like"/>
</dbReference>
<evidence type="ECO:0000313" key="5">
    <source>
        <dbReference type="EMBL" id="OUP61176.1"/>
    </source>
</evidence>
<dbReference type="InterPro" id="IPR001310">
    <property type="entry name" value="Histidine_triad_HIT"/>
</dbReference>
<evidence type="ECO:0000259" key="4">
    <source>
        <dbReference type="PROSITE" id="PS51084"/>
    </source>
</evidence>
<dbReference type="PRINTS" id="PR00332">
    <property type="entry name" value="HISTRIAD"/>
</dbReference>
<protein>
    <submittedName>
        <fullName evidence="5">HIT family protein</fullName>
    </submittedName>
</protein>
<dbReference type="AlphaFoldDB" id="A0A1Y4LX36"/>
<evidence type="ECO:0000256" key="2">
    <source>
        <dbReference type="PIRSR" id="PIRSR601310-3"/>
    </source>
</evidence>